<evidence type="ECO:0000256" key="1">
    <source>
        <dbReference type="ARBA" id="ARBA00001255"/>
    </source>
</evidence>
<dbReference type="EMBL" id="JAEPQZ010000012">
    <property type="protein sequence ID" value="KAG2174726.1"/>
    <property type="molecule type" value="Genomic_DNA"/>
</dbReference>
<comment type="catalytic activity">
    <reaction evidence="1">
        <text>Hydrolysis of terminal, non-reducing alpha-D-galactose residues in alpha-D-galactosides, including galactose oligosaccharides, galactomannans and galactolipids.</text>
        <dbReference type="EC" id="3.2.1.22"/>
    </reaction>
</comment>
<dbReference type="Pfam" id="PF02065">
    <property type="entry name" value="Melibiase"/>
    <property type="match status" value="1"/>
</dbReference>
<feature type="signal peptide" evidence="5">
    <location>
        <begin position="1"/>
        <end position="19"/>
    </location>
</feature>
<dbReference type="CDD" id="cd14791">
    <property type="entry name" value="GH36"/>
    <property type="match status" value="1"/>
</dbReference>
<dbReference type="GO" id="GO:0004557">
    <property type="term" value="F:alpha-galactosidase activity"/>
    <property type="evidence" value="ECO:0007669"/>
    <property type="project" value="UniProtKB-EC"/>
</dbReference>
<protein>
    <recommendedName>
        <fullName evidence="2">alpha-galactosidase</fullName>
        <ecNumber evidence="2">3.2.1.22</ecNumber>
    </recommendedName>
</protein>
<comment type="caution">
    <text evidence="6">The sequence shown here is derived from an EMBL/GenBank/DDBJ whole genome shotgun (WGS) entry which is preliminary data.</text>
</comment>
<keyword evidence="4" id="KW-0326">Glycosidase</keyword>
<keyword evidence="5" id="KW-0732">Signal</keyword>
<dbReference type="InterPro" id="IPR050985">
    <property type="entry name" value="Alpha-glycosidase_related"/>
</dbReference>
<keyword evidence="3" id="KW-0378">Hydrolase</keyword>
<dbReference type="Proteomes" id="UP000654370">
    <property type="component" value="Unassembled WGS sequence"/>
</dbReference>
<dbReference type="AlphaFoldDB" id="A0A8H7U7S6"/>
<evidence type="ECO:0000256" key="5">
    <source>
        <dbReference type="SAM" id="SignalP"/>
    </source>
</evidence>
<proteinExistence type="predicted"/>
<dbReference type="EC" id="3.2.1.22" evidence="2"/>
<evidence type="ECO:0000256" key="2">
    <source>
        <dbReference type="ARBA" id="ARBA00012755"/>
    </source>
</evidence>
<dbReference type="PANTHER" id="PTHR43053">
    <property type="entry name" value="GLYCOSIDASE FAMILY 31"/>
    <property type="match status" value="1"/>
</dbReference>
<dbReference type="SUPFAM" id="SSF51445">
    <property type="entry name" value="(Trans)glycosidases"/>
    <property type="match status" value="1"/>
</dbReference>
<dbReference type="InterPro" id="IPR013785">
    <property type="entry name" value="Aldolase_TIM"/>
</dbReference>
<evidence type="ECO:0000256" key="4">
    <source>
        <dbReference type="ARBA" id="ARBA00023295"/>
    </source>
</evidence>
<evidence type="ECO:0000313" key="6">
    <source>
        <dbReference type="EMBL" id="KAG2174726.1"/>
    </source>
</evidence>
<dbReference type="OrthoDB" id="5795902at2759"/>
<name>A0A8H7U7S6_MORIS</name>
<sequence>MLIPHVVLLIAWYFAPVTKKMPSGLPTISPLVFQNTQPVIHFDYTVLTDPQAARQQYVSTSESPQTSRLKVETFFEKVEKGYEWIMELSTPEDIELHHLTATYWADLTDMQMLANGYQSWSQTKEFNERGRITKIPAPVAWVTKFDLQGDYDFYNYSGEAGNIFSSTCTYLRSVDDEFLFVGSISEDSGYTYLQGNFNDDTFTIYKDIDGKHLMADEKLVLKVFISQGYDLRAMWESYSKYYTHGKKVDPPVTGWTSWYHYYEAVTENDVMDNLQAMKDQKYPINYFQIDDGYQQMVGDWLDINSKFPSGMAAIAQKIRAAGYTPGLWLAPFSAQYKSDLVIAHPEWVVRKPNNESEYLVAGPNWGGFYALDIYNEDFRNHLRDVFDTVLNTWGFGLVKLDFLFSAAMVPRLGKSRGEIMWDAITLLQDIVGDKIILGSGVPLAPAWGRLAYCRIGSDVSPWWEDAKLKFFSVRERVSTANSLLSTLNRWGMSTMFGNDPDAILLRSQDNKLTSDEKYTLCVLNNILGHLVFISDNVSQYSEQEHLLYGRTFPKVNPVIHSVKEIEDEVYRIDYTVPATWKKGNRYTTFANLAPIPRWINMDSDSKDSWYFEAVSPLDPSEQFLWPPGIKLMLRSHQTRTFFESSNSGDSISLIGSQGHIIPGTEIEEWHVVGHSVQVTFNDQKSTPSQLYFRVPATLDTPVVVNSKSSTRENIRYGDTSIVVATVEI</sequence>
<accession>A0A8H7U7S6</accession>
<evidence type="ECO:0000313" key="7">
    <source>
        <dbReference type="Proteomes" id="UP000654370"/>
    </source>
</evidence>
<organism evidence="6 7">
    <name type="scientific">Mortierella isabellina</name>
    <name type="common">Filamentous fungus</name>
    <name type="synonym">Umbelopsis isabellina</name>
    <dbReference type="NCBI Taxonomy" id="91625"/>
    <lineage>
        <taxon>Eukaryota</taxon>
        <taxon>Fungi</taxon>
        <taxon>Fungi incertae sedis</taxon>
        <taxon>Mucoromycota</taxon>
        <taxon>Mucoromycotina</taxon>
        <taxon>Umbelopsidomycetes</taxon>
        <taxon>Umbelopsidales</taxon>
        <taxon>Umbelopsidaceae</taxon>
        <taxon>Umbelopsis</taxon>
    </lineage>
</organism>
<reference evidence="6" key="1">
    <citation type="submission" date="2020-12" db="EMBL/GenBank/DDBJ databases">
        <title>Metabolic potential, ecology and presence of endohyphal bacteria is reflected in genomic diversity of Mucoromycotina.</title>
        <authorList>
            <person name="Muszewska A."/>
            <person name="Okrasinska A."/>
            <person name="Steczkiewicz K."/>
            <person name="Drgas O."/>
            <person name="Orlowska M."/>
            <person name="Perlinska-Lenart U."/>
            <person name="Aleksandrzak-Piekarczyk T."/>
            <person name="Szatraj K."/>
            <person name="Zielenkiewicz U."/>
            <person name="Pilsyk S."/>
            <person name="Malc E."/>
            <person name="Mieczkowski P."/>
            <person name="Kruszewska J.S."/>
            <person name="Biernat P."/>
            <person name="Pawlowska J."/>
        </authorList>
    </citation>
    <scope>NUCLEOTIDE SEQUENCE</scope>
    <source>
        <strain evidence="6">WA0000067209</strain>
    </source>
</reference>
<dbReference type="PANTHER" id="PTHR43053:SF3">
    <property type="entry name" value="ALPHA-GALACTOSIDASE C-RELATED"/>
    <property type="match status" value="1"/>
</dbReference>
<dbReference type="Gene3D" id="3.20.20.70">
    <property type="entry name" value="Aldolase class I"/>
    <property type="match status" value="1"/>
</dbReference>
<dbReference type="InterPro" id="IPR017853">
    <property type="entry name" value="GH"/>
</dbReference>
<dbReference type="InterPro" id="IPR002252">
    <property type="entry name" value="Glyco_hydro_36"/>
</dbReference>
<dbReference type="GO" id="GO:0016052">
    <property type="term" value="P:carbohydrate catabolic process"/>
    <property type="evidence" value="ECO:0007669"/>
    <property type="project" value="InterPro"/>
</dbReference>
<feature type="chain" id="PRO_5034247784" description="alpha-galactosidase" evidence="5">
    <location>
        <begin position="20"/>
        <end position="728"/>
    </location>
</feature>
<keyword evidence="7" id="KW-1185">Reference proteome</keyword>
<evidence type="ECO:0000256" key="3">
    <source>
        <dbReference type="ARBA" id="ARBA00022801"/>
    </source>
</evidence>
<gene>
    <name evidence="6" type="ORF">INT43_005784</name>
</gene>